<gene>
    <name evidence="4" type="ORF">H5P27_01430</name>
</gene>
<keyword evidence="1" id="KW-1133">Transmembrane helix</keyword>
<evidence type="ECO:0000313" key="4">
    <source>
        <dbReference type="EMBL" id="MBC2604709.1"/>
    </source>
</evidence>
<dbReference type="EMBL" id="JACHVC010000001">
    <property type="protein sequence ID" value="MBC2604709.1"/>
    <property type="molecule type" value="Genomic_DNA"/>
</dbReference>
<dbReference type="Pfam" id="PF21001">
    <property type="entry name" value="YqiJ_N"/>
    <property type="match status" value="1"/>
</dbReference>
<reference evidence="4 5" key="1">
    <citation type="submission" date="2020-07" db="EMBL/GenBank/DDBJ databases">
        <authorList>
            <person name="Feng X."/>
        </authorList>
    </citation>
    <scope>NUCLEOTIDE SEQUENCE [LARGE SCALE GENOMIC DNA]</scope>
    <source>
        <strain evidence="4 5">JCM23202</strain>
    </source>
</reference>
<dbReference type="Pfam" id="PF07290">
    <property type="entry name" value="YqiJ_OB"/>
    <property type="match status" value="1"/>
</dbReference>
<dbReference type="Proteomes" id="UP000526501">
    <property type="component" value="Unassembled WGS sequence"/>
</dbReference>
<dbReference type="RefSeq" id="WP_185658598.1">
    <property type="nucleotide sequence ID" value="NZ_CAWPOO010000001.1"/>
</dbReference>
<keyword evidence="1" id="KW-0812">Transmembrane</keyword>
<sequence>MIDHILSPQNTLFAIALGLFLLIFMVQALSFVVGLEPFGFLDNLLPDIEIDVPEVESVGVVDSILSMLRLGKVPFVFTLIVFLFSFSLIGIYGQLALVRLGLPMLHWALASPLAFLVSLPILRISNAFMARWLPKDESYSISSDAYVGCLATVTIGTATSERPAEARVDAPDDKTHYIRVISDDAEKAFSKGDRVLVIKKVSGGLFLVVEPDECLL</sequence>
<evidence type="ECO:0000259" key="3">
    <source>
        <dbReference type="Pfam" id="PF21001"/>
    </source>
</evidence>
<proteinExistence type="predicted"/>
<protein>
    <submittedName>
        <fullName evidence="4">DUF1449 family protein</fullName>
    </submittedName>
</protein>
<feature type="transmembrane region" description="Helical" evidence="1">
    <location>
        <begin position="104"/>
        <end position="122"/>
    </location>
</feature>
<dbReference type="InterPro" id="IPR010840">
    <property type="entry name" value="YqiJ_OB"/>
</dbReference>
<dbReference type="AlphaFoldDB" id="A0A7X1B2Z1"/>
<evidence type="ECO:0000313" key="5">
    <source>
        <dbReference type="Proteomes" id="UP000526501"/>
    </source>
</evidence>
<evidence type="ECO:0000256" key="1">
    <source>
        <dbReference type="SAM" id="Phobius"/>
    </source>
</evidence>
<comment type="caution">
    <text evidence="4">The sequence shown here is derived from an EMBL/GenBank/DDBJ whole genome shotgun (WGS) entry which is preliminary data.</text>
</comment>
<name>A0A7X1B2Z1_9BACT</name>
<feature type="domain" description="Inner membrane protein YqiJ N-terminal" evidence="3">
    <location>
        <begin position="10"/>
        <end position="123"/>
    </location>
</feature>
<evidence type="ECO:0000259" key="2">
    <source>
        <dbReference type="Pfam" id="PF07290"/>
    </source>
</evidence>
<feature type="domain" description="Inner membrane protein YqiJ OB-fold" evidence="2">
    <location>
        <begin position="146"/>
        <end position="207"/>
    </location>
</feature>
<keyword evidence="5" id="KW-1185">Reference proteome</keyword>
<feature type="transmembrane region" description="Helical" evidence="1">
    <location>
        <begin position="73"/>
        <end position="92"/>
    </location>
</feature>
<keyword evidence="1" id="KW-0472">Membrane</keyword>
<organism evidence="4 5">
    <name type="scientific">Pelagicoccus albus</name>
    <dbReference type="NCBI Taxonomy" id="415222"/>
    <lineage>
        <taxon>Bacteria</taxon>
        <taxon>Pseudomonadati</taxon>
        <taxon>Verrucomicrobiota</taxon>
        <taxon>Opitutia</taxon>
        <taxon>Puniceicoccales</taxon>
        <taxon>Pelagicoccaceae</taxon>
        <taxon>Pelagicoccus</taxon>
    </lineage>
</organism>
<accession>A0A7X1B2Z1</accession>
<feature type="transmembrane region" description="Helical" evidence="1">
    <location>
        <begin position="12"/>
        <end position="35"/>
    </location>
</feature>
<dbReference type="InterPro" id="IPR048376">
    <property type="entry name" value="YqiJ_N"/>
</dbReference>